<reference evidence="2" key="2">
    <citation type="submission" date="2024-01" db="EMBL/GenBank/DDBJ databases">
        <title>Comparative genomics of Cryptococcus and Kwoniella reveals pathogenesis evolution and contrasting modes of karyotype evolution via chromosome fusion or intercentromeric recombination.</title>
        <authorList>
            <person name="Coelho M.A."/>
            <person name="David-Palma M."/>
            <person name="Shea T."/>
            <person name="Bowers K."/>
            <person name="McGinley-Smith S."/>
            <person name="Mohammad A.W."/>
            <person name="Gnirke A."/>
            <person name="Yurkov A.M."/>
            <person name="Nowrousian M."/>
            <person name="Sun S."/>
            <person name="Cuomo C.A."/>
            <person name="Heitman J."/>
        </authorList>
    </citation>
    <scope>NUCLEOTIDE SEQUENCE</scope>
    <source>
        <strain evidence="2">CBS 12478</strain>
    </source>
</reference>
<dbReference type="RefSeq" id="XP_065823835.1">
    <property type="nucleotide sequence ID" value="XM_065967763.1"/>
</dbReference>
<organism evidence="2 3">
    <name type="scientific">Kwoniella shandongensis</name>
    <dbReference type="NCBI Taxonomy" id="1734106"/>
    <lineage>
        <taxon>Eukaryota</taxon>
        <taxon>Fungi</taxon>
        <taxon>Dikarya</taxon>
        <taxon>Basidiomycota</taxon>
        <taxon>Agaricomycotina</taxon>
        <taxon>Tremellomycetes</taxon>
        <taxon>Tremellales</taxon>
        <taxon>Cryptococcaceae</taxon>
        <taxon>Kwoniella</taxon>
    </lineage>
</organism>
<name>A0AAJ8LPB5_9TREE</name>
<dbReference type="AlphaFoldDB" id="A0AAJ8LPB5"/>
<evidence type="ECO:0000313" key="3">
    <source>
        <dbReference type="Proteomes" id="UP000322225"/>
    </source>
</evidence>
<sequence length="364" mass="39754">MSQETKLKGRPSTRQGVVREDQRLLLLFILWESILSQSPTASMISASSSDLSLTPSGLRPIFQPFIPAGRSRLTLQYDHGSSAGDTDSIFSVPLPSSGLISPVSSEDGSAIGADGVGHLAVADDHLHDADDHLLPSFSSSDEDESATDEDESATDEDTDSVSLMSTSSYHDEFDIDENSAERDQYRQHVIVRYEPSETYTRRIHVEPLPFFPPVPYSGETTTAIITHPSASIDTGSTDAYTVGSTATNATETAGSNALPGLSFSFPMTESQIRSEKGRHFHHMFNRPFDSKVLSKIHVNPKVIQDRTERFANRVCRGLDLVLPRGRTIVDRPDGTVETHGICTLSFHPRLESVHQGVDTAIGSR</sequence>
<evidence type="ECO:0000256" key="1">
    <source>
        <dbReference type="SAM" id="MobiDB-lite"/>
    </source>
</evidence>
<proteinExistence type="predicted"/>
<reference evidence="2" key="1">
    <citation type="submission" date="2017-08" db="EMBL/GenBank/DDBJ databases">
        <authorList>
            <person name="Cuomo C."/>
            <person name="Billmyre B."/>
            <person name="Heitman J."/>
        </authorList>
    </citation>
    <scope>NUCLEOTIDE SEQUENCE</scope>
    <source>
        <strain evidence="2">CBS 12478</strain>
    </source>
</reference>
<gene>
    <name evidence="2" type="ORF">CI109_106043</name>
</gene>
<dbReference type="KEGG" id="ksn:43589203"/>
<evidence type="ECO:0000313" key="2">
    <source>
        <dbReference type="EMBL" id="WWD21557.1"/>
    </source>
</evidence>
<feature type="compositionally biased region" description="Acidic residues" evidence="1">
    <location>
        <begin position="140"/>
        <end position="159"/>
    </location>
</feature>
<protein>
    <submittedName>
        <fullName evidence="2">Uncharacterized protein</fullName>
    </submittedName>
</protein>
<dbReference type="Proteomes" id="UP000322225">
    <property type="component" value="Chromosome 11"/>
</dbReference>
<dbReference type="GeneID" id="43589203"/>
<keyword evidence="3" id="KW-1185">Reference proteome</keyword>
<accession>A0AAJ8LPB5</accession>
<dbReference type="EMBL" id="CP144061">
    <property type="protein sequence ID" value="WWD21557.1"/>
    <property type="molecule type" value="Genomic_DNA"/>
</dbReference>
<feature type="region of interest" description="Disordered" evidence="1">
    <location>
        <begin position="130"/>
        <end position="171"/>
    </location>
</feature>